<dbReference type="AlphaFoldDB" id="A0A0J7P2X6"/>
<sequence length="297" mass="34009">MRLPIFLIAIISTAWAQTRNIERTVRAPQGQVKYDEIDGSRVNWKYITPENQWRSQLANAQRSQRAEGGSSLHLRQTQQAAPQHRAPAPQPQSQEIQQVQTPQYYSYKPYSAVPGHIRQLIESTYQPQAPYVDPASFLYGGGYAPQQPAPAASEVPEAAYLQPSARYQTIDPQGYNDRIERQDRVVYKEDYEQQQQEQQQVATSPLGTLPEPPAPTLYLDKNMPTEIKQLLQYQAQIPYDVTANRIQYRPKSIFIPKPLSDDVKGPYYYRSKVYYTNDDNVDAEYSQDKPVDEGQGH</sequence>
<proteinExistence type="predicted"/>
<dbReference type="EMBL" id="LBMM01000252">
    <property type="protein sequence ID" value="KMR02900.1"/>
    <property type="molecule type" value="Genomic_DNA"/>
</dbReference>
<evidence type="ECO:0000313" key="3">
    <source>
        <dbReference type="EMBL" id="KMR02900.1"/>
    </source>
</evidence>
<name>A0A0J7P2X6_LASNI</name>
<feature type="region of interest" description="Disordered" evidence="1">
    <location>
        <begin position="59"/>
        <end position="99"/>
    </location>
</feature>
<keyword evidence="2" id="KW-0732">Signal</keyword>
<feature type="signal peptide" evidence="2">
    <location>
        <begin position="1"/>
        <end position="16"/>
    </location>
</feature>
<comment type="caution">
    <text evidence="3">The sequence shown here is derived from an EMBL/GenBank/DDBJ whole genome shotgun (WGS) entry which is preliminary data.</text>
</comment>
<organism evidence="3 4">
    <name type="scientific">Lasius niger</name>
    <name type="common">Black garden ant</name>
    <dbReference type="NCBI Taxonomy" id="67767"/>
    <lineage>
        <taxon>Eukaryota</taxon>
        <taxon>Metazoa</taxon>
        <taxon>Ecdysozoa</taxon>
        <taxon>Arthropoda</taxon>
        <taxon>Hexapoda</taxon>
        <taxon>Insecta</taxon>
        <taxon>Pterygota</taxon>
        <taxon>Neoptera</taxon>
        <taxon>Endopterygota</taxon>
        <taxon>Hymenoptera</taxon>
        <taxon>Apocrita</taxon>
        <taxon>Aculeata</taxon>
        <taxon>Formicoidea</taxon>
        <taxon>Formicidae</taxon>
        <taxon>Formicinae</taxon>
        <taxon>Lasius</taxon>
        <taxon>Lasius</taxon>
    </lineage>
</organism>
<keyword evidence="4" id="KW-1185">Reference proteome</keyword>
<protein>
    <submittedName>
        <fullName evidence="3">Adenylate terminal-differentiation specific-like protein</fullName>
    </submittedName>
</protein>
<dbReference type="PaxDb" id="67767-A0A0J7P2X6"/>
<feature type="chain" id="PRO_5005291281" evidence="2">
    <location>
        <begin position="17"/>
        <end position="297"/>
    </location>
</feature>
<dbReference type="OrthoDB" id="7682600at2759"/>
<gene>
    <name evidence="3" type="ORF">RF55_825</name>
</gene>
<evidence type="ECO:0000256" key="1">
    <source>
        <dbReference type="SAM" id="MobiDB-lite"/>
    </source>
</evidence>
<feature type="compositionally biased region" description="Low complexity" evidence="1">
    <location>
        <begin position="76"/>
        <end position="99"/>
    </location>
</feature>
<dbReference type="Proteomes" id="UP000036403">
    <property type="component" value="Unassembled WGS sequence"/>
</dbReference>
<evidence type="ECO:0000256" key="2">
    <source>
        <dbReference type="SAM" id="SignalP"/>
    </source>
</evidence>
<feature type="region of interest" description="Disordered" evidence="1">
    <location>
        <begin position="278"/>
        <end position="297"/>
    </location>
</feature>
<evidence type="ECO:0000313" key="4">
    <source>
        <dbReference type="Proteomes" id="UP000036403"/>
    </source>
</evidence>
<feature type="region of interest" description="Disordered" evidence="1">
    <location>
        <begin position="189"/>
        <end position="214"/>
    </location>
</feature>
<reference evidence="3 4" key="1">
    <citation type="submission" date="2015-04" db="EMBL/GenBank/DDBJ databases">
        <title>Lasius niger genome sequencing.</title>
        <authorList>
            <person name="Konorov E.A."/>
            <person name="Nikitin M.A."/>
            <person name="Kirill M.V."/>
            <person name="Chang P."/>
        </authorList>
    </citation>
    <scope>NUCLEOTIDE SEQUENCE [LARGE SCALE GENOMIC DNA]</scope>
    <source>
        <tissue evidence="3">Whole</tissue>
    </source>
</reference>
<accession>A0A0J7P2X6</accession>
<feature type="compositionally biased region" description="Basic and acidic residues" evidence="1">
    <location>
        <begin position="286"/>
        <end position="297"/>
    </location>
</feature>